<proteinExistence type="predicted"/>
<dbReference type="Proteomes" id="UP000218160">
    <property type="component" value="Chromosome 1"/>
</dbReference>
<evidence type="ECO:0000313" key="2">
    <source>
        <dbReference type="Proteomes" id="UP000218160"/>
    </source>
</evidence>
<evidence type="ECO:0000313" key="1">
    <source>
        <dbReference type="EMBL" id="ATF08874.1"/>
    </source>
</evidence>
<name>A0A291B796_9GAMM</name>
<sequence length="47" mass="5241">MVRVKKLLVGTLNPRNHTTQISEINAIIKSLNKLTKLSVPKMKAIIS</sequence>
<keyword evidence="2" id="KW-1185">Reference proteome</keyword>
<dbReference type="RefSeq" id="WP_161492887.1">
    <property type="nucleotide sequence ID" value="NZ_CP020660.1"/>
</dbReference>
<dbReference type="EMBL" id="CP020660">
    <property type="protein sequence ID" value="ATF08874.1"/>
    <property type="molecule type" value="Genomic_DNA"/>
</dbReference>
<reference evidence="2" key="1">
    <citation type="submission" date="2017-04" db="EMBL/GenBank/DDBJ databases">
        <title>Genome evolution of the luminous symbionts of deep sea anglerfish.</title>
        <authorList>
            <person name="Hendry T.A."/>
        </authorList>
    </citation>
    <scope>NUCLEOTIDE SEQUENCE [LARGE SCALE GENOMIC DNA]</scope>
</reference>
<dbReference type="KEGG" id="elux:BTN50_0338"/>
<protein>
    <submittedName>
        <fullName evidence="1">Mobile element protein</fullName>
    </submittedName>
</protein>
<accession>A0A291B796</accession>
<organism evidence="1 2">
    <name type="scientific">Candidatus Enterovibrio altilux</name>
    <dbReference type="NCBI Taxonomy" id="1927128"/>
    <lineage>
        <taxon>Bacteria</taxon>
        <taxon>Pseudomonadati</taxon>
        <taxon>Pseudomonadota</taxon>
        <taxon>Gammaproteobacteria</taxon>
        <taxon>Vibrionales</taxon>
        <taxon>Vibrionaceae</taxon>
        <taxon>Enterovibrio</taxon>
    </lineage>
</organism>
<dbReference type="AlphaFoldDB" id="A0A291B796"/>
<gene>
    <name evidence="1" type="ORF">BTN50_0338</name>
</gene>